<dbReference type="HOGENOM" id="CLU_526080_0_0_1"/>
<proteinExistence type="predicted"/>
<keyword evidence="3" id="KW-1185">Reference proteome</keyword>
<sequence length="518" mass="58143">MTNKTTCSQKIKPMSENVPIPTAVNVQNGLSNTQTVGYLNSTKRATKYPLSIHSFNKSDSYRQSLLEDIDTIYRNEILAAHGSPTWVAEISKQMTHSGESPLFLQNLLSPHKPDHKSKRPSSARSVVEGKYYRPNRMHQYLSPTELRDHWQGEIDVKYGKPTRTTLLRAQQRAGSVPVNAYDERRKQIENEKKLQASCQSLFTPKESYDVDTDGESQHSFLTGARYNSAHILDSRSLCLYGIYMPRENPERYFVNRKKQDRKYQCPSAPPDSPRSTTNSVSFVKRIRPKTAPNYGRRSSPSPRQAWVQTPTPIQTPRPESYTGIMSPEQQPNIKSLLPSVKGISVSKAAKNMMRLSSEYCTQSPPPSPSGREASNVDDDNRSNKLDEKSNDVPYFITEGKVEYTGEAQNEIYGRSVSLKPMQIIGEEVLVEKPVTPERPGRKGSAQSKNTESQNGHIQDGIKKCPECERLELSSKAPVEHDTHVISRNVSSPLSSHIITIPSDAVINQSTAKEVDDIP</sequence>
<dbReference type="EMBL" id="KB203083">
    <property type="protein sequence ID" value="ESO86430.1"/>
    <property type="molecule type" value="Genomic_DNA"/>
</dbReference>
<gene>
    <name evidence="2" type="ORF">LOTGIDRAFT_235459</name>
</gene>
<dbReference type="KEGG" id="lgi:LOTGIDRAFT_235459"/>
<organism evidence="2 3">
    <name type="scientific">Lottia gigantea</name>
    <name type="common">Giant owl limpet</name>
    <dbReference type="NCBI Taxonomy" id="225164"/>
    <lineage>
        <taxon>Eukaryota</taxon>
        <taxon>Metazoa</taxon>
        <taxon>Spiralia</taxon>
        <taxon>Lophotrochozoa</taxon>
        <taxon>Mollusca</taxon>
        <taxon>Gastropoda</taxon>
        <taxon>Patellogastropoda</taxon>
        <taxon>Lottioidea</taxon>
        <taxon>Lottiidae</taxon>
        <taxon>Lottia</taxon>
    </lineage>
</organism>
<feature type="compositionally biased region" description="Polar residues" evidence="1">
    <location>
        <begin position="444"/>
        <end position="456"/>
    </location>
</feature>
<name>V3ZV41_LOTGI</name>
<accession>V3ZV41</accession>
<feature type="compositionally biased region" description="Polar residues" evidence="1">
    <location>
        <begin position="296"/>
        <end position="314"/>
    </location>
</feature>
<dbReference type="RefSeq" id="XP_009062964.1">
    <property type="nucleotide sequence ID" value="XM_009064716.1"/>
</dbReference>
<feature type="region of interest" description="Disordered" evidence="1">
    <location>
        <begin position="433"/>
        <end position="459"/>
    </location>
</feature>
<dbReference type="OrthoDB" id="10039170at2759"/>
<feature type="region of interest" description="Disordered" evidence="1">
    <location>
        <begin position="357"/>
        <end position="391"/>
    </location>
</feature>
<dbReference type="AlphaFoldDB" id="V3ZV41"/>
<evidence type="ECO:0000313" key="2">
    <source>
        <dbReference type="EMBL" id="ESO86430.1"/>
    </source>
</evidence>
<evidence type="ECO:0000313" key="3">
    <source>
        <dbReference type="Proteomes" id="UP000030746"/>
    </source>
</evidence>
<protein>
    <submittedName>
        <fullName evidence="2">Uncharacterized protein</fullName>
    </submittedName>
</protein>
<dbReference type="Proteomes" id="UP000030746">
    <property type="component" value="Unassembled WGS sequence"/>
</dbReference>
<feature type="region of interest" description="Disordered" evidence="1">
    <location>
        <begin position="255"/>
        <end position="321"/>
    </location>
</feature>
<evidence type="ECO:0000256" key="1">
    <source>
        <dbReference type="SAM" id="MobiDB-lite"/>
    </source>
</evidence>
<dbReference type="GeneID" id="20249857"/>
<dbReference type="CTD" id="20249857"/>
<reference evidence="2 3" key="1">
    <citation type="journal article" date="2013" name="Nature">
        <title>Insights into bilaterian evolution from three spiralian genomes.</title>
        <authorList>
            <person name="Simakov O."/>
            <person name="Marletaz F."/>
            <person name="Cho S.J."/>
            <person name="Edsinger-Gonzales E."/>
            <person name="Havlak P."/>
            <person name="Hellsten U."/>
            <person name="Kuo D.H."/>
            <person name="Larsson T."/>
            <person name="Lv J."/>
            <person name="Arendt D."/>
            <person name="Savage R."/>
            <person name="Osoegawa K."/>
            <person name="de Jong P."/>
            <person name="Grimwood J."/>
            <person name="Chapman J.A."/>
            <person name="Shapiro H."/>
            <person name="Aerts A."/>
            <person name="Otillar R.P."/>
            <person name="Terry A.Y."/>
            <person name="Boore J.L."/>
            <person name="Grigoriev I.V."/>
            <person name="Lindberg D.R."/>
            <person name="Seaver E.C."/>
            <person name="Weisblat D.A."/>
            <person name="Putnam N.H."/>
            <person name="Rokhsar D.S."/>
        </authorList>
    </citation>
    <scope>NUCLEOTIDE SEQUENCE [LARGE SCALE GENOMIC DNA]</scope>
</reference>
<feature type="compositionally biased region" description="Basic and acidic residues" evidence="1">
    <location>
        <begin position="378"/>
        <end position="390"/>
    </location>
</feature>